<gene>
    <name evidence="2" type="ORF">HR15_02685</name>
</gene>
<feature type="transmembrane region" description="Helical" evidence="1">
    <location>
        <begin position="55"/>
        <end position="77"/>
    </location>
</feature>
<keyword evidence="1" id="KW-0812">Transmembrane</keyword>
<name>A0A0A2FT96_9PORP</name>
<keyword evidence="1" id="KW-1133">Transmembrane helix</keyword>
<evidence type="ECO:0000313" key="2">
    <source>
        <dbReference type="EMBL" id="KGN91429.1"/>
    </source>
</evidence>
<reference evidence="2 3" key="1">
    <citation type="submission" date="2014-08" db="EMBL/GenBank/DDBJ databases">
        <title>Porphyromonas gulae strain:COT-052_OH3439 Genome sequencing.</title>
        <authorList>
            <person name="Wallis C."/>
            <person name="Deusch O."/>
            <person name="O'Flynn C."/>
            <person name="Davis I."/>
            <person name="Jospin G."/>
            <person name="Darling A.E."/>
            <person name="Coil D.A."/>
            <person name="Alexiev A."/>
            <person name="Horsfall A."/>
            <person name="Kirkwood N."/>
            <person name="Harris S."/>
            <person name="Eisen J.A."/>
        </authorList>
    </citation>
    <scope>NUCLEOTIDE SEQUENCE [LARGE SCALE GENOMIC DNA]</scope>
    <source>
        <strain evidence="3">COT-052 OH3439</strain>
    </source>
</reference>
<dbReference type="EMBL" id="JRAK01000048">
    <property type="protein sequence ID" value="KGN91429.1"/>
    <property type="molecule type" value="Genomic_DNA"/>
</dbReference>
<dbReference type="Proteomes" id="UP000030146">
    <property type="component" value="Unassembled WGS sequence"/>
</dbReference>
<accession>A0A0A2FT96</accession>
<evidence type="ECO:0000256" key="1">
    <source>
        <dbReference type="SAM" id="Phobius"/>
    </source>
</evidence>
<protein>
    <submittedName>
        <fullName evidence="2">Uncharacterized protein</fullName>
    </submittedName>
</protein>
<keyword evidence="3" id="KW-1185">Reference proteome</keyword>
<dbReference type="AlphaFoldDB" id="A0A0A2FT96"/>
<keyword evidence="1" id="KW-0472">Membrane</keyword>
<organism evidence="2 3">
    <name type="scientific">Porphyromonas gulae</name>
    <dbReference type="NCBI Taxonomy" id="111105"/>
    <lineage>
        <taxon>Bacteria</taxon>
        <taxon>Pseudomonadati</taxon>
        <taxon>Bacteroidota</taxon>
        <taxon>Bacteroidia</taxon>
        <taxon>Bacteroidales</taxon>
        <taxon>Porphyromonadaceae</taxon>
        <taxon>Porphyromonas</taxon>
    </lineage>
</organism>
<sequence>MRIIRKITQKNKLKFMLARNSKLAIIVFVLPFLLLKGCAILYGSKDMYLYTDSHYCISIFYALAILCVIVLYSYCVIGIKTLKGLRILVRPAGAFGDKHGISVWHYLVIAFITITGHTSFDYAYRRVNTICHGVVFEGKAVLDEDGRGSGNRFVRVSVESGGEQYRFEGKSEQFGPLLNKEVHIIVYQGLFSKYALVSQP</sequence>
<proteinExistence type="predicted"/>
<comment type="caution">
    <text evidence="2">The sequence shown here is derived from an EMBL/GenBank/DDBJ whole genome shotgun (WGS) entry which is preliminary data.</text>
</comment>
<evidence type="ECO:0000313" key="3">
    <source>
        <dbReference type="Proteomes" id="UP000030146"/>
    </source>
</evidence>